<feature type="compositionally biased region" description="Basic residues" evidence="6">
    <location>
        <begin position="362"/>
        <end position="388"/>
    </location>
</feature>
<feature type="region of interest" description="Disordered" evidence="6">
    <location>
        <begin position="729"/>
        <end position="764"/>
    </location>
</feature>
<keyword evidence="3" id="KW-0156">Chromatin regulator</keyword>
<feature type="region of interest" description="Disordered" evidence="6">
    <location>
        <begin position="177"/>
        <end position="248"/>
    </location>
</feature>
<dbReference type="SMART" id="SM00317">
    <property type="entry name" value="SET"/>
    <property type="match status" value="1"/>
</dbReference>
<sequence>MEPSEQSGPDLVSQDVNPVFLQQLRELDIPEEAAKQALLHTRNVSAEEAAMYYFNKLENEEEGDDDLMFKMVFVVNMDLAMGVGKVAAQVGHAAVGLYQALQEKNSWREMAWKWDHSGSKKVVLQGTNVAHLLELQALAMSLSLPTYLVQDAGLTQVEAGSRTVLAIMGEEEMEQPAFRLTSEGKWKQEQDRKSPESVEASPAVNEKNFNNHSCGSAQGHGYRGLPYADHNYGAPPPPTPPASPLSQTIIPRMDLNGVVLGSRYHETTEDNSADSDSSSEEDGAIASWCHCSLTPDGLLVKCDNCRGLDRRKGADGQHRKTENVSAGESSATESGDEEVSPSTISYTATQHTPTSIKLTVNRVKRNKSKKRKKSTEKARGTPKGKKVKAFREGSRKSMRMKNSTTEASVLDENTAEGWESRIRQWTDQYEEALANQYSADVQTLMQLHRAASTTIHTSVDAMDTINRTELACNNTVLGSQMQLQLGRVTRVQRHRKILRAAKNLEPDTLIIEYRGKVMLKQQFEVNGHFFKKPYPFVLFYSKFNDVEICVDARTFGNDARFIRRSCTPNAEVRHMIAEGMIHLCIYAVSQITKDTEVTIGFDYEFNSCNYKVDCACHKGNHNCPVQKHNLSPRESFLCPPSLLPPSPLVGAETRRRKARRREMEGCRVSDSNQTPDEQQEAKELQGTSDAEERLLDELKVEEGEEGEVDENGVTISSKRTFNSLERRRRKVGGTELKEDGVETEEGAGNPTGNTAPPHGTGVGVSTRRTSYVMEASSIEEKTSLPYPPTPVAPPKPARPTKPRPKSRISRYRSSSSQRARRQRQALAQQAAAAAAAAALTAMPSSAEQGAALDEEGSQGPYSGEQGHGESGLGGHVLDGEGQGLNCINRGNLRYPKTKKYLVTEWLNDKIPGGEKVQQEVPVERPLRITTDPTVLATTLNMLPGLSHSSLICTTPRHYVRFGSPFNPERRRPRPLQMDGTYGCYKKRWIKQVEDESFSASMEDGTESTSSQQSTSSRSTPNPLSSELNAPFKKRLSKCMAETTPAPPDNLLRPLSPITPPLPEDSLHPLLHTPCGSLLPNGLTYSPMPSLPASRCNTPLQFENISSPEASPVHRPESISPEVSLLEYRKRKQSSGRDTEPVSSSSSSLGGTPIQPGSHYSQDSHHVHSHLQMQPAASPHSSYSSSVHTNPIPHIEEVSPPDHQVPSGQPRRQDNQWMVPTTVERLREGQGVLERVLRSIKMERIYKMSDGSTEKEFDADRYEMQAASMASPMKSPHRYSPSVYSHQSSESHRQTDSPSLRQQTSTSPFRGSYSPSSGQSFYARHSSHPGLSQDHPPSSYPSHSPTPTSSSDSRPPAGSLHQQSGSGNVDRGHGYGSSHLKASLLDSSVLTGAPSPGSRAHGQTKIDSSTLTSRGGQQQTSRSLKSEIQTIGAGLRPSSSSGPTVFSHHLQLTQQLEHLATISQDAILSSIAPHTLSSYLTGWSSFKAFHTSPNIPFPSLDVLYATVGKRKEYAEAKKFLKESGIRFQTPFPDFFPASTTRLKKQ</sequence>
<dbReference type="GO" id="GO:0006355">
    <property type="term" value="P:regulation of DNA-templated transcription"/>
    <property type="evidence" value="ECO:0007669"/>
    <property type="project" value="TreeGrafter"/>
</dbReference>
<evidence type="ECO:0000256" key="3">
    <source>
        <dbReference type="ARBA" id="ARBA00022853"/>
    </source>
</evidence>
<feature type="compositionally biased region" description="Pro residues" evidence="6">
    <location>
        <begin position="785"/>
        <end position="797"/>
    </location>
</feature>
<feature type="region of interest" description="Disordered" evidence="6">
    <location>
        <begin position="997"/>
        <end position="1027"/>
    </location>
</feature>
<dbReference type="CDD" id="cd02430">
    <property type="entry name" value="PTH2"/>
    <property type="match status" value="1"/>
</dbReference>
<evidence type="ECO:0000256" key="2">
    <source>
        <dbReference type="ARBA" id="ARBA00022801"/>
    </source>
</evidence>
<protein>
    <recommendedName>
        <fullName evidence="1">peptidyl-tRNA hydrolase</fullName>
        <ecNumber evidence="1">3.1.1.29</ecNumber>
    </recommendedName>
</protein>
<feature type="region of interest" description="Disordered" evidence="6">
    <location>
        <begin position="777"/>
        <end position="828"/>
    </location>
</feature>
<dbReference type="InterPro" id="IPR001214">
    <property type="entry name" value="SET_dom"/>
</dbReference>
<comment type="similarity">
    <text evidence="4">Belongs to the PTH2 family.</text>
</comment>
<dbReference type="EC" id="3.1.1.29" evidence="1"/>
<dbReference type="Gene3D" id="2.170.270.10">
    <property type="entry name" value="SET domain"/>
    <property type="match status" value="1"/>
</dbReference>
<dbReference type="GO" id="GO:0034967">
    <property type="term" value="C:Set3 complex"/>
    <property type="evidence" value="ECO:0007669"/>
    <property type="project" value="TreeGrafter"/>
</dbReference>
<dbReference type="GO" id="GO:0006325">
    <property type="term" value="P:chromatin organization"/>
    <property type="evidence" value="ECO:0007669"/>
    <property type="project" value="UniProtKB-KW"/>
</dbReference>
<feature type="compositionally biased region" description="Gly residues" evidence="6">
    <location>
        <begin position="868"/>
        <end position="877"/>
    </location>
</feature>
<evidence type="ECO:0000256" key="4">
    <source>
        <dbReference type="ARBA" id="ARBA00038050"/>
    </source>
</evidence>
<feature type="compositionally biased region" description="Low complexity" evidence="6">
    <location>
        <begin position="1174"/>
        <end position="1185"/>
    </location>
</feature>
<feature type="compositionally biased region" description="Basic and acidic residues" evidence="6">
    <location>
        <begin position="309"/>
        <end position="322"/>
    </location>
</feature>
<dbReference type="Proteomes" id="UP000438429">
    <property type="component" value="Unassembled WGS sequence"/>
</dbReference>
<dbReference type="GO" id="GO:0070210">
    <property type="term" value="C:Rpd3L-Expanded complex"/>
    <property type="evidence" value="ECO:0007669"/>
    <property type="project" value="TreeGrafter"/>
</dbReference>
<dbReference type="FunFam" id="3.40.1490.10:FF:000002">
    <property type="entry name" value="Peptidyl-tRNA hydrolase 2, mitochondrial"/>
    <property type="match status" value="1"/>
</dbReference>
<feature type="region of interest" description="Disordered" evidence="6">
    <location>
        <begin position="1267"/>
        <end position="1426"/>
    </location>
</feature>
<evidence type="ECO:0000313" key="8">
    <source>
        <dbReference type="EMBL" id="KAF0035459.1"/>
    </source>
</evidence>
<feature type="region of interest" description="Disordered" evidence="6">
    <location>
        <begin position="309"/>
        <end position="406"/>
    </location>
</feature>
<feature type="compositionally biased region" description="Low complexity" evidence="6">
    <location>
        <begin position="1331"/>
        <end position="1355"/>
    </location>
</feature>
<evidence type="ECO:0000256" key="5">
    <source>
        <dbReference type="ARBA" id="ARBA00048707"/>
    </source>
</evidence>
<dbReference type="PANTHER" id="PTHR46462:SF1">
    <property type="entry name" value="HISTONE-LYSINE N-METHYLTRANSFERASE SETD5"/>
    <property type="match status" value="1"/>
</dbReference>
<gene>
    <name evidence="8" type="ORF">F2P81_013217</name>
</gene>
<evidence type="ECO:0000259" key="7">
    <source>
        <dbReference type="PROSITE" id="PS50280"/>
    </source>
</evidence>
<evidence type="ECO:0000313" key="9">
    <source>
        <dbReference type="Proteomes" id="UP000438429"/>
    </source>
</evidence>
<dbReference type="InterPro" id="IPR023476">
    <property type="entry name" value="Pep_tRNA_hydro_II_dom_sf"/>
</dbReference>
<feature type="region of interest" description="Disordered" evidence="6">
    <location>
        <begin position="845"/>
        <end position="877"/>
    </location>
</feature>
<keyword evidence="2" id="KW-0378">Hydrolase</keyword>
<dbReference type="Pfam" id="PF00856">
    <property type="entry name" value="SET"/>
    <property type="match status" value="1"/>
</dbReference>
<feature type="region of interest" description="Disordered" evidence="6">
    <location>
        <begin position="1101"/>
        <end position="1216"/>
    </location>
</feature>
<reference evidence="8 9" key="1">
    <citation type="submission" date="2019-06" db="EMBL/GenBank/DDBJ databases">
        <title>Draft genomes of female and male turbot (Scophthalmus maximus).</title>
        <authorList>
            <person name="Xu H."/>
            <person name="Xu X.-W."/>
            <person name="Shao C."/>
            <person name="Chen S."/>
        </authorList>
    </citation>
    <scope>NUCLEOTIDE SEQUENCE [LARGE SCALE GENOMIC DNA]</scope>
    <source>
        <strain evidence="8">Ysfricsl-2016a</strain>
        <tissue evidence="8">Blood</tissue>
    </source>
</reference>
<evidence type="ECO:0000256" key="6">
    <source>
        <dbReference type="SAM" id="MobiDB-lite"/>
    </source>
</evidence>
<dbReference type="InterPro" id="IPR009060">
    <property type="entry name" value="UBA-like_sf"/>
</dbReference>
<dbReference type="NCBIfam" id="TIGR00283">
    <property type="entry name" value="arch_pth2"/>
    <property type="match status" value="1"/>
</dbReference>
<dbReference type="Gene3D" id="1.10.8.10">
    <property type="entry name" value="DNA helicase RuvA subunit, C-terminal domain"/>
    <property type="match status" value="1"/>
</dbReference>
<dbReference type="PANTHER" id="PTHR46462">
    <property type="entry name" value="UPSET, ISOFORM A"/>
    <property type="match status" value="1"/>
</dbReference>
<comment type="caution">
    <text evidence="8">The sequence shown here is derived from an EMBL/GenBank/DDBJ whole genome shotgun (WGS) entry which is preliminary data.</text>
</comment>
<name>A0A6A4SS03_SCOMX</name>
<feature type="domain" description="SET" evidence="7">
    <location>
        <begin position="481"/>
        <end position="602"/>
    </location>
</feature>
<dbReference type="InterPro" id="IPR046341">
    <property type="entry name" value="SET_dom_sf"/>
</dbReference>
<comment type="catalytic activity">
    <reaction evidence="5">
        <text>an N-acyl-L-alpha-aminoacyl-tRNA + H2O = an N-acyl-L-amino acid + a tRNA + H(+)</text>
        <dbReference type="Rhea" id="RHEA:54448"/>
        <dbReference type="Rhea" id="RHEA-COMP:10123"/>
        <dbReference type="Rhea" id="RHEA-COMP:13883"/>
        <dbReference type="ChEBI" id="CHEBI:15377"/>
        <dbReference type="ChEBI" id="CHEBI:15378"/>
        <dbReference type="ChEBI" id="CHEBI:59874"/>
        <dbReference type="ChEBI" id="CHEBI:78442"/>
        <dbReference type="ChEBI" id="CHEBI:138191"/>
        <dbReference type="EC" id="3.1.1.29"/>
    </reaction>
</comment>
<dbReference type="InterPro" id="IPR002833">
    <property type="entry name" value="PTH2"/>
</dbReference>
<feature type="region of interest" description="Disordered" evidence="6">
    <location>
        <begin position="647"/>
        <end position="691"/>
    </location>
</feature>
<feature type="compositionally biased region" description="Pro residues" evidence="6">
    <location>
        <begin position="234"/>
        <end position="243"/>
    </location>
</feature>
<dbReference type="Gene3D" id="3.40.1490.10">
    <property type="entry name" value="Bit1"/>
    <property type="match status" value="1"/>
</dbReference>
<dbReference type="Pfam" id="PF01981">
    <property type="entry name" value="PTH2"/>
    <property type="match status" value="1"/>
</dbReference>
<feature type="compositionally biased region" description="Polar residues" evidence="6">
    <location>
        <begin position="207"/>
        <end position="216"/>
    </location>
</feature>
<proteinExistence type="inferred from homology"/>
<feature type="compositionally biased region" description="Low complexity" evidence="6">
    <location>
        <begin position="1007"/>
        <end position="1019"/>
    </location>
</feature>
<accession>A0A6A4SS03</accession>
<feature type="compositionally biased region" description="Polar residues" evidence="6">
    <location>
        <begin position="1295"/>
        <end position="1319"/>
    </location>
</feature>
<dbReference type="EMBL" id="VEVO01000011">
    <property type="protein sequence ID" value="KAF0035459.1"/>
    <property type="molecule type" value="Genomic_DNA"/>
</dbReference>
<feature type="compositionally biased region" description="Basic residues" evidence="6">
    <location>
        <begin position="798"/>
        <end position="810"/>
    </location>
</feature>
<evidence type="ECO:0000256" key="1">
    <source>
        <dbReference type="ARBA" id="ARBA00013260"/>
    </source>
</evidence>
<feature type="compositionally biased region" description="Polar residues" evidence="6">
    <location>
        <begin position="323"/>
        <end position="333"/>
    </location>
</feature>
<dbReference type="SUPFAM" id="SSF46934">
    <property type="entry name" value="UBA-like"/>
    <property type="match status" value="1"/>
</dbReference>
<feature type="region of interest" description="Disordered" evidence="6">
    <location>
        <begin position="1040"/>
        <end position="1064"/>
    </location>
</feature>
<organism evidence="8 9">
    <name type="scientific">Scophthalmus maximus</name>
    <name type="common">Turbot</name>
    <name type="synonym">Psetta maxima</name>
    <dbReference type="NCBI Taxonomy" id="52904"/>
    <lineage>
        <taxon>Eukaryota</taxon>
        <taxon>Metazoa</taxon>
        <taxon>Chordata</taxon>
        <taxon>Craniata</taxon>
        <taxon>Vertebrata</taxon>
        <taxon>Euteleostomi</taxon>
        <taxon>Actinopterygii</taxon>
        <taxon>Neopterygii</taxon>
        <taxon>Teleostei</taxon>
        <taxon>Neoteleostei</taxon>
        <taxon>Acanthomorphata</taxon>
        <taxon>Carangaria</taxon>
        <taxon>Pleuronectiformes</taxon>
        <taxon>Pleuronectoidei</taxon>
        <taxon>Scophthalmidae</taxon>
        <taxon>Scophthalmus</taxon>
    </lineage>
</organism>
<dbReference type="PROSITE" id="PS50280">
    <property type="entry name" value="SET"/>
    <property type="match status" value="1"/>
</dbReference>
<dbReference type="SUPFAM" id="SSF102462">
    <property type="entry name" value="Peptidyl-tRNA hydrolase II"/>
    <property type="match status" value="1"/>
</dbReference>
<feature type="compositionally biased region" description="Polar residues" evidence="6">
    <location>
        <begin position="340"/>
        <end position="358"/>
    </location>
</feature>
<dbReference type="GO" id="GO:0004045">
    <property type="term" value="F:peptidyl-tRNA hydrolase activity"/>
    <property type="evidence" value="ECO:0007669"/>
    <property type="project" value="UniProtKB-EC"/>
</dbReference>
<feature type="compositionally biased region" description="Basic and acidic residues" evidence="6">
    <location>
        <begin position="182"/>
        <end position="196"/>
    </location>
</feature>
<feature type="compositionally biased region" description="Polar residues" evidence="6">
    <location>
        <begin position="1404"/>
        <end position="1426"/>
    </location>
</feature>
<dbReference type="SUPFAM" id="SSF82199">
    <property type="entry name" value="SET domain"/>
    <property type="match status" value="1"/>
</dbReference>